<dbReference type="EMBL" id="JAKOGI010000011">
    <property type="protein sequence ID" value="KAJ8451105.1"/>
    <property type="molecule type" value="Genomic_DNA"/>
</dbReference>
<sequence>MANSYVENDDFFDAPEDITSESDYGSEASGGGNPELQLDNNALESLHSNFWAGHPNKSVDERRDEFIRQTGFELERCLTAKGELGDPFCDHNGNEIDIDRRTSTSRLGSRKGKNIVGEATDEGEDMLQVNHGVMPRRFRGHGIKRCATAQDAETIMSSQSMKGEREVQSDVEGMRKIRSRRDWFKKFGVKASNMFSKRWANKNPWNYCTVFGPESERIRVQSHKKWSKELSSLYRIQDFSAHKGSILSMKFSHDGQHLATGGEDGILYIWKVIEDERPPSSDTLSFDSASACLYFSVNGISDFASFLKIKEERNMIARLKNSLHSACIMLPRKVFHIIEKPVHELCGHEGEILDISWSKEGYLLTSSDDKTVRLWQLGCDQCLRAFPHNDYVTCAQFNPVNNNQFISGSIDGIVRLWEVHGCCVADWVDFKEIMTAICYRPDGKGGIVGSMAGSCSFFETADDCPRGHIIDMQGKQKLAGKRITGFQFSPTDPSLVLVSSADSQVRVLRGAALLCKLRGTLSDIKDGGTSMTASFTSDGKHIIAATDNSAVYMWNHPGNEKIPNTKVRTIWTCESFSSPNALIALPWQGFKSTPSSESEEASSIAKSYSTTSQNTQYFDENGVQESSSMGCETQSREGVPQMSPTVVLPTVGKIDYELLKVVCESILTGAHMLGLVIVTGGKDGRIKTFHNYGLPMRSSREKSSLKNLGSSK</sequence>
<evidence type="ECO:0000313" key="5">
    <source>
        <dbReference type="EMBL" id="KAJ8451105.1"/>
    </source>
</evidence>
<dbReference type="PRINTS" id="PR00320">
    <property type="entry name" value="GPROTEINBRPT"/>
</dbReference>
<keyword evidence="2" id="KW-0677">Repeat</keyword>
<feature type="repeat" description="WD" evidence="3">
    <location>
        <begin position="385"/>
        <end position="419"/>
    </location>
</feature>
<gene>
    <name evidence="5" type="ORF">Cgig2_026914</name>
</gene>
<dbReference type="PROSITE" id="PS50082">
    <property type="entry name" value="WD_REPEATS_2"/>
    <property type="match status" value="3"/>
</dbReference>
<dbReference type="PANTHER" id="PTHR14221">
    <property type="entry name" value="WD REPEAT DOMAIN 44"/>
    <property type="match status" value="1"/>
</dbReference>
<organism evidence="5 6">
    <name type="scientific">Carnegiea gigantea</name>
    <dbReference type="NCBI Taxonomy" id="171969"/>
    <lineage>
        <taxon>Eukaryota</taxon>
        <taxon>Viridiplantae</taxon>
        <taxon>Streptophyta</taxon>
        <taxon>Embryophyta</taxon>
        <taxon>Tracheophyta</taxon>
        <taxon>Spermatophyta</taxon>
        <taxon>Magnoliopsida</taxon>
        <taxon>eudicotyledons</taxon>
        <taxon>Gunneridae</taxon>
        <taxon>Pentapetalae</taxon>
        <taxon>Caryophyllales</taxon>
        <taxon>Cactineae</taxon>
        <taxon>Cactaceae</taxon>
        <taxon>Cactoideae</taxon>
        <taxon>Echinocereeae</taxon>
        <taxon>Carnegiea</taxon>
    </lineage>
</organism>
<protein>
    <recommendedName>
        <fullName evidence="7">WD repeat-containing protein 44</fullName>
    </recommendedName>
</protein>
<dbReference type="OrthoDB" id="408728at2759"/>
<accession>A0A9Q1KXZ9</accession>
<dbReference type="Pfam" id="PF00400">
    <property type="entry name" value="WD40"/>
    <property type="match status" value="3"/>
</dbReference>
<evidence type="ECO:0000256" key="1">
    <source>
        <dbReference type="ARBA" id="ARBA00022574"/>
    </source>
</evidence>
<dbReference type="InterPro" id="IPR040324">
    <property type="entry name" value="WDR44/Dgr2"/>
</dbReference>
<proteinExistence type="predicted"/>
<feature type="region of interest" description="Disordered" evidence="4">
    <location>
        <begin position="1"/>
        <end position="38"/>
    </location>
</feature>
<dbReference type="InterPro" id="IPR001680">
    <property type="entry name" value="WD40_rpt"/>
</dbReference>
<evidence type="ECO:0000256" key="4">
    <source>
        <dbReference type="SAM" id="MobiDB-lite"/>
    </source>
</evidence>
<dbReference type="PROSITE" id="PS50294">
    <property type="entry name" value="WD_REPEATS_REGION"/>
    <property type="match status" value="3"/>
</dbReference>
<dbReference type="SMART" id="SM00320">
    <property type="entry name" value="WD40"/>
    <property type="match status" value="6"/>
</dbReference>
<name>A0A9Q1KXZ9_9CARY</name>
<evidence type="ECO:0000256" key="3">
    <source>
        <dbReference type="PROSITE-ProRule" id="PRU00221"/>
    </source>
</evidence>
<evidence type="ECO:0008006" key="7">
    <source>
        <dbReference type="Google" id="ProtNLM"/>
    </source>
</evidence>
<dbReference type="InterPro" id="IPR020472">
    <property type="entry name" value="WD40_PAC1"/>
</dbReference>
<dbReference type="SUPFAM" id="SSF50978">
    <property type="entry name" value="WD40 repeat-like"/>
    <property type="match status" value="1"/>
</dbReference>
<comment type="caution">
    <text evidence="5">The sequence shown here is derived from an EMBL/GenBank/DDBJ whole genome shotgun (WGS) entry which is preliminary data.</text>
</comment>
<dbReference type="Proteomes" id="UP001153076">
    <property type="component" value="Unassembled WGS sequence"/>
</dbReference>
<dbReference type="Gene3D" id="2.130.10.10">
    <property type="entry name" value="YVTN repeat-like/Quinoprotein amine dehydrogenase"/>
    <property type="match status" value="2"/>
</dbReference>
<reference evidence="5" key="1">
    <citation type="submission" date="2022-04" db="EMBL/GenBank/DDBJ databases">
        <title>Carnegiea gigantea Genome sequencing and assembly v2.</title>
        <authorList>
            <person name="Copetti D."/>
            <person name="Sanderson M.J."/>
            <person name="Burquez A."/>
            <person name="Wojciechowski M.F."/>
        </authorList>
    </citation>
    <scope>NUCLEOTIDE SEQUENCE</scope>
    <source>
        <strain evidence="5">SGP5-SGP5p</strain>
        <tissue evidence="5">Aerial part</tissue>
    </source>
</reference>
<feature type="repeat" description="WD" evidence="3">
    <location>
        <begin position="239"/>
        <end position="272"/>
    </location>
</feature>
<dbReference type="AlphaFoldDB" id="A0A9Q1KXZ9"/>
<evidence type="ECO:0000313" key="6">
    <source>
        <dbReference type="Proteomes" id="UP001153076"/>
    </source>
</evidence>
<evidence type="ECO:0000256" key="2">
    <source>
        <dbReference type="ARBA" id="ARBA00022737"/>
    </source>
</evidence>
<dbReference type="InterPro" id="IPR015943">
    <property type="entry name" value="WD40/YVTN_repeat-like_dom_sf"/>
</dbReference>
<feature type="compositionally biased region" description="Acidic residues" evidence="4">
    <location>
        <begin position="7"/>
        <end position="20"/>
    </location>
</feature>
<feature type="repeat" description="WD" evidence="3">
    <location>
        <begin position="345"/>
        <end position="385"/>
    </location>
</feature>
<keyword evidence="6" id="KW-1185">Reference proteome</keyword>
<dbReference type="InterPro" id="IPR036322">
    <property type="entry name" value="WD40_repeat_dom_sf"/>
</dbReference>
<keyword evidence="1 3" id="KW-0853">WD repeat</keyword>
<dbReference type="PANTHER" id="PTHR14221:SF57">
    <property type="entry name" value="TRANSDUCIN_WD40 REPEAT-LIKE SUPERFAMILY PROTEIN"/>
    <property type="match status" value="1"/>
</dbReference>